<dbReference type="GO" id="GO:0004113">
    <property type="term" value="F:2',3'-cyclic-nucleotide 3'-phosphodiesterase activity"/>
    <property type="evidence" value="ECO:0007669"/>
    <property type="project" value="InterPro"/>
</dbReference>
<comment type="catalytic activity">
    <reaction evidence="2">
        <text>a 3'-end 2',3'-cyclophospho-ribonucleotide-RNA + H2O = a 3'-end 2'-phospho-ribonucleotide-RNA + H(+)</text>
        <dbReference type="Rhea" id="RHEA:11828"/>
        <dbReference type="Rhea" id="RHEA-COMP:10464"/>
        <dbReference type="Rhea" id="RHEA-COMP:17353"/>
        <dbReference type="ChEBI" id="CHEBI:15377"/>
        <dbReference type="ChEBI" id="CHEBI:15378"/>
        <dbReference type="ChEBI" id="CHEBI:83064"/>
        <dbReference type="ChEBI" id="CHEBI:173113"/>
        <dbReference type="EC" id="3.1.4.58"/>
    </reaction>
</comment>
<dbReference type="Pfam" id="PF13563">
    <property type="entry name" value="2_5_RNA_ligase2"/>
    <property type="match status" value="1"/>
</dbReference>
<dbReference type="Gene3D" id="3.90.1140.10">
    <property type="entry name" value="Cyclic phosphodiesterase"/>
    <property type="match status" value="1"/>
</dbReference>
<dbReference type="SUPFAM" id="SSF55144">
    <property type="entry name" value="LigT-like"/>
    <property type="match status" value="1"/>
</dbReference>
<name>A0A1B4FAP2_9BURK</name>
<dbReference type="NCBIfam" id="TIGR02258">
    <property type="entry name" value="2_5_ligase"/>
    <property type="match status" value="1"/>
</dbReference>
<dbReference type="GO" id="GO:0008664">
    <property type="term" value="F:RNA 2',3'-cyclic 3'-phosphodiesterase activity"/>
    <property type="evidence" value="ECO:0007669"/>
    <property type="project" value="UniProtKB-EC"/>
</dbReference>
<keyword evidence="3" id="KW-0436">Ligase</keyword>
<feature type="active site" description="Proton acceptor" evidence="2">
    <location>
        <position position="128"/>
    </location>
</feature>
<comment type="function">
    <text evidence="2">Hydrolyzes RNA 2',3'-cyclic phosphodiester to an RNA 2'-phosphomonoester.</text>
</comment>
<sequence>MTMAGDRLRCFVALTLDRASRDALAALPVAAGARRTSRDQLHVTIAFLGSVERTKSERLGARLAELAAVDAVPPVDVERVVCWPSTAHARLVVAELAPQPQLLALGERVGGALRELGLPPDSRAFKPHVTIARFPRDAHRVATDSANDAVSGIPLALRFETLTLYESILTRPGAEHRVLASAALRG</sequence>
<feature type="short sequence motif" description="HXTX 1" evidence="2">
    <location>
        <begin position="42"/>
        <end position="45"/>
    </location>
</feature>
<feature type="active site" description="Proton donor" evidence="2">
    <location>
        <position position="42"/>
    </location>
</feature>
<evidence type="ECO:0000313" key="4">
    <source>
        <dbReference type="Proteomes" id="UP000062519"/>
    </source>
</evidence>
<dbReference type="HAMAP" id="MF_01940">
    <property type="entry name" value="RNA_CPDase"/>
    <property type="match status" value="1"/>
</dbReference>
<dbReference type="InterPro" id="IPR004175">
    <property type="entry name" value="RNA_CPDase"/>
</dbReference>
<gene>
    <name evidence="3" type="ORF">WS70_01865</name>
</gene>
<dbReference type="KEGG" id="buu:WS70_01865"/>
<dbReference type="GO" id="GO:0016874">
    <property type="term" value="F:ligase activity"/>
    <property type="evidence" value="ECO:0007669"/>
    <property type="project" value="UniProtKB-KW"/>
</dbReference>
<organism evidence="3 4">
    <name type="scientific">Burkholderia mayonis</name>
    <dbReference type="NCBI Taxonomy" id="1385591"/>
    <lineage>
        <taxon>Bacteria</taxon>
        <taxon>Pseudomonadati</taxon>
        <taxon>Pseudomonadota</taxon>
        <taxon>Betaproteobacteria</taxon>
        <taxon>Burkholderiales</taxon>
        <taxon>Burkholderiaceae</taxon>
        <taxon>Burkholderia</taxon>
        <taxon>pseudomallei group</taxon>
    </lineage>
</organism>
<evidence type="ECO:0000256" key="2">
    <source>
        <dbReference type="HAMAP-Rule" id="MF_01940"/>
    </source>
</evidence>
<dbReference type="EC" id="3.1.4.58" evidence="2"/>
<dbReference type="RefSeq" id="WP_059472216.1">
    <property type="nucleotide sequence ID" value="NZ_CP013386.1"/>
</dbReference>
<dbReference type="PANTHER" id="PTHR35561">
    <property type="entry name" value="RNA 2',3'-CYCLIC PHOSPHODIESTERASE"/>
    <property type="match status" value="1"/>
</dbReference>
<dbReference type="PANTHER" id="PTHR35561:SF1">
    <property type="entry name" value="RNA 2',3'-CYCLIC PHOSPHODIESTERASE"/>
    <property type="match status" value="1"/>
</dbReference>
<feature type="short sequence motif" description="HXTX 2" evidence="2">
    <location>
        <begin position="128"/>
        <end position="131"/>
    </location>
</feature>
<dbReference type="Proteomes" id="UP000062519">
    <property type="component" value="Chromosome 1"/>
</dbReference>
<evidence type="ECO:0000256" key="1">
    <source>
        <dbReference type="ARBA" id="ARBA00022801"/>
    </source>
</evidence>
<accession>A0A1B4FAP2</accession>
<keyword evidence="1 2" id="KW-0378">Hydrolase</keyword>
<keyword evidence="4" id="KW-1185">Reference proteome</keyword>
<protein>
    <recommendedName>
        <fullName evidence="2">RNA 2',3'-cyclic phosphodiesterase</fullName>
        <shortName evidence="2">RNA 2',3'-CPDase</shortName>
        <ecNumber evidence="2">3.1.4.58</ecNumber>
    </recommendedName>
</protein>
<dbReference type="AlphaFoldDB" id="A0A1B4FAP2"/>
<reference evidence="3 4" key="1">
    <citation type="submission" date="2015-12" db="EMBL/GenBank/DDBJ databases">
        <title>Diversity of Burkholderia near neighbor genomes.</title>
        <authorList>
            <person name="Sahl J."/>
            <person name="Wagner D."/>
            <person name="Keim P."/>
        </authorList>
    </citation>
    <scope>NUCLEOTIDE SEQUENCE [LARGE SCALE GENOMIC DNA]</scope>
    <source>
        <strain evidence="3 4">BDU6</strain>
    </source>
</reference>
<dbReference type="InterPro" id="IPR009097">
    <property type="entry name" value="Cyclic_Pdiesterase"/>
</dbReference>
<evidence type="ECO:0000313" key="3">
    <source>
        <dbReference type="EMBL" id="AOJ00719.1"/>
    </source>
</evidence>
<comment type="similarity">
    <text evidence="2">Belongs to the 2H phosphoesterase superfamily. ThpR family.</text>
</comment>
<proteinExistence type="inferred from homology"/>
<dbReference type="EMBL" id="CP013386">
    <property type="protein sequence ID" value="AOJ00719.1"/>
    <property type="molecule type" value="Genomic_DNA"/>
</dbReference>